<dbReference type="Proteomes" id="UP001041814">
    <property type="component" value="Unassembled WGS sequence"/>
</dbReference>
<keyword evidence="2" id="KW-1185">Reference proteome</keyword>
<sequence>MGAASLRQFWQHWNPLYGALLQTLVYRPLRPRLGRQGSLLLTFAASGWLLHDLPINLLVHGATPSLWWPPICTVSFVLCGLLAQIGEALGLHYGAWPFPGRAAVNIAQILACSAAGSAICMRI</sequence>
<comment type="caution">
    <text evidence="1">The sequence shown here is derived from an EMBL/GenBank/DDBJ whole genome shotgun (WGS) entry which is preliminary data.</text>
</comment>
<reference evidence="1" key="1">
    <citation type="submission" date="2017-08" db="EMBL/GenBank/DDBJ databases">
        <authorList>
            <person name="Imhoff J.F."/>
            <person name="Rahn T."/>
            <person name="Kuenzel S."/>
            <person name="Neulinger S.C."/>
        </authorList>
    </citation>
    <scope>NUCLEOTIDE SEQUENCE</scope>
    <source>
        <strain evidence="1">IM 151</strain>
    </source>
</reference>
<organism evidence="1 2">
    <name type="scientific">Rubrivivax gelatinosus</name>
    <name type="common">Rhodocyclus gelatinosus</name>
    <name type="synonym">Rhodopseudomonas gelatinosa</name>
    <dbReference type="NCBI Taxonomy" id="28068"/>
    <lineage>
        <taxon>Bacteria</taxon>
        <taxon>Pseudomonadati</taxon>
        <taxon>Pseudomonadota</taxon>
        <taxon>Betaproteobacteria</taxon>
        <taxon>Burkholderiales</taxon>
        <taxon>Sphaerotilaceae</taxon>
        <taxon>Rubrivivax</taxon>
    </lineage>
</organism>
<reference evidence="1" key="2">
    <citation type="journal article" date="2020" name="Microorganisms">
        <title>Osmotic Adaptation and Compatible Solute Biosynthesis of Phototrophic Bacteria as Revealed from Genome Analyses.</title>
        <authorList>
            <person name="Imhoff J.F."/>
            <person name="Rahn T."/>
            <person name="Kunzel S."/>
            <person name="Keller A."/>
            <person name="Neulinger S.C."/>
        </authorList>
    </citation>
    <scope>NUCLEOTIDE SEQUENCE</scope>
    <source>
        <strain evidence="1">IM 151</strain>
    </source>
</reference>
<dbReference type="EMBL" id="NRRU01000147">
    <property type="protein sequence ID" value="MBK1715716.1"/>
    <property type="molecule type" value="Genomic_DNA"/>
</dbReference>
<name>A0ABS1E017_RUBGE</name>
<proteinExistence type="predicted"/>
<gene>
    <name evidence="1" type="ORF">CKO43_23480</name>
</gene>
<evidence type="ECO:0000313" key="1">
    <source>
        <dbReference type="EMBL" id="MBK1715716.1"/>
    </source>
</evidence>
<evidence type="ECO:0000313" key="2">
    <source>
        <dbReference type="Proteomes" id="UP001041814"/>
    </source>
</evidence>
<protein>
    <submittedName>
        <fullName evidence="1">Uncharacterized protein</fullName>
    </submittedName>
</protein>
<accession>A0ABS1E017</accession>